<accession>X1NZZ3</accession>
<reference evidence="1" key="1">
    <citation type="journal article" date="2014" name="Front. Microbiol.">
        <title>High frequency of phylogenetically diverse reductive dehalogenase-homologous genes in deep subseafloor sedimentary metagenomes.</title>
        <authorList>
            <person name="Kawai M."/>
            <person name="Futagami T."/>
            <person name="Toyoda A."/>
            <person name="Takaki Y."/>
            <person name="Nishi S."/>
            <person name="Hori S."/>
            <person name="Arai W."/>
            <person name="Tsubouchi T."/>
            <person name="Morono Y."/>
            <person name="Uchiyama I."/>
            <person name="Ito T."/>
            <person name="Fujiyama A."/>
            <person name="Inagaki F."/>
            <person name="Takami H."/>
        </authorList>
    </citation>
    <scope>NUCLEOTIDE SEQUENCE</scope>
    <source>
        <strain evidence="1">Expedition CK06-06</strain>
    </source>
</reference>
<protein>
    <recommendedName>
        <fullName evidence="2">LamG-like jellyroll fold domain-containing protein</fullName>
    </recommendedName>
</protein>
<gene>
    <name evidence="1" type="ORF">S06H3_35593</name>
</gene>
<evidence type="ECO:0000313" key="1">
    <source>
        <dbReference type="EMBL" id="GAI24224.1"/>
    </source>
</evidence>
<dbReference type="EMBL" id="BARV01021485">
    <property type="protein sequence ID" value="GAI24224.1"/>
    <property type="molecule type" value="Genomic_DNA"/>
</dbReference>
<proteinExistence type="predicted"/>
<dbReference type="SUPFAM" id="SSF49899">
    <property type="entry name" value="Concanavalin A-like lectins/glucanases"/>
    <property type="match status" value="2"/>
</dbReference>
<name>X1NZZ3_9ZZZZ</name>
<comment type="caution">
    <text evidence="1">The sequence shown here is derived from an EMBL/GenBank/DDBJ whole genome shotgun (WGS) entry which is preliminary data.</text>
</comment>
<evidence type="ECO:0008006" key="2">
    <source>
        <dbReference type="Google" id="ProtNLM"/>
    </source>
</evidence>
<sequence length="272" mass="28533">GQLDNSGSSNAYTGTGSNTEIGRYPFAADHNFHGFIDEVKIYNYARTPQQIKTDYLGQAETGTSATLDISGLQSALSNGLVGYWKFDENTGYTAGNSSGTGNNGTLGDGVCTAGTCPSWSATDTFGTALKFDGTGDYVKVSDTTSLDISNEITLSAWVKGQTDISDYFGDGSNGSKTASSADTVVNDYTYLTGDEASGKTTITVNDATAFSAGDEILIIQIQDGTGNGEAGTYEFATIDSKSENDLTLTSPLEYFYYSGVFNAPSSEVTQVV</sequence>
<dbReference type="Gene3D" id="2.60.120.200">
    <property type="match status" value="2"/>
</dbReference>
<organism evidence="1">
    <name type="scientific">marine sediment metagenome</name>
    <dbReference type="NCBI Taxonomy" id="412755"/>
    <lineage>
        <taxon>unclassified sequences</taxon>
        <taxon>metagenomes</taxon>
        <taxon>ecological metagenomes</taxon>
    </lineage>
</organism>
<feature type="non-terminal residue" evidence="1">
    <location>
        <position position="1"/>
    </location>
</feature>
<dbReference type="AlphaFoldDB" id="X1NZZ3"/>
<dbReference type="Pfam" id="PF13385">
    <property type="entry name" value="Laminin_G_3"/>
    <property type="match status" value="1"/>
</dbReference>
<feature type="non-terminal residue" evidence="1">
    <location>
        <position position="272"/>
    </location>
</feature>
<dbReference type="InterPro" id="IPR013320">
    <property type="entry name" value="ConA-like_dom_sf"/>
</dbReference>